<feature type="transmembrane region" description="Helical" evidence="7">
    <location>
        <begin position="171"/>
        <end position="191"/>
    </location>
</feature>
<dbReference type="PANTHER" id="PTHR30589">
    <property type="entry name" value="PROLIPOPROTEIN DIACYLGLYCERYL TRANSFERASE"/>
    <property type="match status" value="1"/>
</dbReference>
<evidence type="ECO:0000313" key="8">
    <source>
        <dbReference type="EMBL" id="BDB96378.1"/>
    </source>
</evidence>
<sequence length="260" mass="29130">MNLDSLNPVAFYIGSWPVSWYGISYSVGISFAWIYCRRISGLFGLSRDNIDQFVTYGILGVVIGGRVGNVLLYYPSYYFSHMSEILKLWNGGMSFHGGLLGVVVALFIYCALQKVDIARMADCISCGAPIGLFFGRVANFVNQELYGRSTDVSWGVVFPKIDLIPRHPSQIYEALLEGALLFVIINYFSIFRGFARKNFALSGIFFFGYGVFRWVVEYFREPEEVCSFAKSVTLGQAYSAPLFAIGVGMIVYAVYSSKKR</sequence>
<proteinExistence type="inferred from homology"/>
<dbReference type="GO" id="GO:0016740">
    <property type="term" value="F:transferase activity"/>
    <property type="evidence" value="ECO:0007669"/>
    <property type="project" value="UniProtKB-KW"/>
</dbReference>
<gene>
    <name evidence="7 8" type="primary">lgt</name>
    <name evidence="8" type="ORF">HYD_5110</name>
</gene>
<dbReference type="Pfam" id="PF01790">
    <property type="entry name" value="LGT"/>
    <property type="match status" value="1"/>
</dbReference>
<feature type="transmembrane region" description="Helical" evidence="7">
    <location>
        <begin position="124"/>
        <end position="141"/>
    </location>
</feature>
<dbReference type="EMBL" id="AP025225">
    <property type="protein sequence ID" value="BDB96378.1"/>
    <property type="molecule type" value="Genomic_DNA"/>
</dbReference>
<evidence type="ECO:0000256" key="6">
    <source>
        <dbReference type="ARBA" id="ARBA00023136"/>
    </source>
</evidence>
<feature type="transmembrane region" description="Helical" evidence="7">
    <location>
        <begin position="56"/>
        <end position="74"/>
    </location>
</feature>
<dbReference type="HAMAP" id="MF_01147">
    <property type="entry name" value="Lgt"/>
    <property type="match status" value="1"/>
</dbReference>
<keyword evidence="9" id="KW-1185">Reference proteome</keyword>
<keyword evidence="2 7" id="KW-1003">Cell membrane</keyword>
<evidence type="ECO:0000256" key="7">
    <source>
        <dbReference type="HAMAP-Rule" id="MF_01147"/>
    </source>
</evidence>
<comment type="similarity">
    <text evidence="1 7">Belongs to the Lgt family.</text>
</comment>
<comment type="subcellular location">
    <subcellularLocation>
        <location evidence="7">Cell membrane</location>
        <topology evidence="7">Multi-pass membrane protein</topology>
    </subcellularLocation>
</comment>
<evidence type="ECO:0000256" key="4">
    <source>
        <dbReference type="ARBA" id="ARBA00022692"/>
    </source>
</evidence>
<dbReference type="RefSeq" id="WP_236864702.1">
    <property type="nucleotide sequence ID" value="NZ_AP025225.1"/>
</dbReference>
<feature type="transmembrane region" description="Helical" evidence="7">
    <location>
        <begin position="198"/>
        <end position="216"/>
    </location>
</feature>
<keyword evidence="5 7" id="KW-1133">Transmembrane helix</keyword>
<evidence type="ECO:0000313" key="9">
    <source>
        <dbReference type="Proteomes" id="UP001320209"/>
    </source>
</evidence>
<dbReference type="EC" id="2.5.1.145" evidence="7"/>
<name>A0ABN6L3B8_9PROT</name>
<dbReference type="InterPro" id="IPR001640">
    <property type="entry name" value="Lgt"/>
</dbReference>
<keyword evidence="3 7" id="KW-0808">Transferase</keyword>
<organism evidence="8 9">
    <name type="scientific">Candidatus Hydrogenosomobacter endosymbioticus</name>
    <dbReference type="NCBI Taxonomy" id="2558174"/>
    <lineage>
        <taxon>Bacteria</taxon>
        <taxon>Pseudomonadati</taxon>
        <taxon>Pseudomonadota</taxon>
        <taxon>Alphaproteobacteria</taxon>
        <taxon>Holosporales</taxon>
        <taxon>Holosporaceae</taxon>
        <taxon>Candidatus Hydrogenosomobacter</taxon>
    </lineage>
</organism>
<feature type="binding site" evidence="7">
    <location>
        <position position="136"/>
    </location>
    <ligand>
        <name>a 1,2-diacyl-sn-glycero-3-phospho-(1'-sn-glycerol)</name>
        <dbReference type="ChEBI" id="CHEBI:64716"/>
    </ligand>
</feature>
<accession>A0ABN6L3B8</accession>
<protein>
    <recommendedName>
        <fullName evidence="7">Phosphatidylglycerol--prolipoprotein diacylglyceryl transferase</fullName>
        <ecNumber evidence="7">2.5.1.145</ecNumber>
    </recommendedName>
</protein>
<keyword evidence="6 7" id="KW-0472">Membrane</keyword>
<keyword evidence="4 7" id="KW-0812">Transmembrane</keyword>
<comment type="catalytic activity">
    <reaction evidence="7">
        <text>L-cysteinyl-[prolipoprotein] + a 1,2-diacyl-sn-glycero-3-phospho-(1'-sn-glycerol) = an S-1,2-diacyl-sn-glyceryl-L-cysteinyl-[prolipoprotein] + sn-glycerol 1-phosphate + H(+)</text>
        <dbReference type="Rhea" id="RHEA:56712"/>
        <dbReference type="Rhea" id="RHEA-COMP:14679"/>
        <dbReference type="Rhea" id="RHEA-COMP:14680"/>
        <dbReference type="ChEBI" id="CHEBI:15378"/>
        <dbReference type="ChEBI" id="CHEBI:29950"/>
        <dbReference type="ChEBI" id="CHEBI:57685"/>
        <dbReference type="ChEBI" id="CHEBI:64716"/>
        <dbReference type="ChEBI" id="CHEBI:140658"/>
        <dbReference type="EC" id="2.5.1.145"/>
    </reaction>
</comment>
<dbReference type="PROSITE" id="PS01311">
    <property type="entry name" value="LGT"/>
    <property type="match status" value="1"/>
</dbReference>
<feature type="transmembrane region" description="Helical" evidence="7">
    <location>
        <begin position="20"/>
        <end position="36"/>
    </location>
</feature>
<evidence type="ECO:0000256" key="2">
    <source>
        <dbReference type="ARBA" id="ARBA00022475"/>
    </source>
</evidence>
<comment type="function">
    <text evidence="7">Catalyzes the transfer of the diacylglyceryl group from phosphatidylglycerol to the sulfhydryl group of the N-terminal cysteine of a prolipoprotein, the first step in the formation of mature lipoproteins.</text>
</comment>
<feature type="transmembrane region" description="Helical" evidence="7">
    <location>
        <begin position="94"/>
        <end position="112"/>
    </location>
</feature>
<dbReference type="Proteomes" id="UP001320209">
    <property type="component" value="Chromosome"/>
</dbReference>
<evidence type="ECO:0000256" key="5">
    <source>
        <dbReference type="ARBA" id="ARBA00022989"/>
    </source>
</evidence>
<evidence type="ECO:0000256" key="3">
    <source>
        <dbReference type="ARBA" id="ARBA00022679"/>
    </source>
</evidence>
<feature type="transmembrane region" description="Helical" evidence="7">
    <location>
        <begin position="236"/>
        <end position="255"/>
    </location>
</feature>
<comment type="pathway">
    <text evidence="7">Protein modification; lipoprotein biosynthesis (diacylglyceryl transfer).</text>
</comment>
<dbReference type="NCBIfam" id="TIGR00544">
    <property type="entry name" value="lgt"/>
    <property type="match status" value="1"/>
</dbReference>
<evidence type="ECO:0000256" key="1">
    <source>
        <dbReference type="ARBA" id="ARBA00007150"/>
    </source>
</evidence>
<reference evidence="8" key="1">
    <citation type="submission" date="2021-10" db="EMBL/GenBank/DDBJ databases">
        <title>Genome Sequence of The Candidatus Hydrogeosomobacter endosymbioticus, an Intracellular Bacterial Symbiont of the Anaerobic Ciliate GW7.</title>
        <authorList>
            <person name="Shiohama Y."/>
            <person name="Shinzato N."/>
        </authorList>
    </citation>
    <scope>NUCLEOTIDE SEQUENCE [LARGE SCALE GENOMIC DNA]</scope>
    <source>
        <strain evidence="8">200920</strain>
    </source>
</reference>
<dbReference type="PANTHER" id="PTHR30589:SF0">
    <property type="entry name" value="PHOSPHATIDYLGLYCEROL--PROLIPOPROTEIN DIACYLGLYCERYL TRANSFERASE"/>
    <property type="match status" value="1"/>
</dbReference>